<gene>
    <name evidence="1" type="ORF">M8818_006291</name>
</gene>
<reference evidence="1" key="1">
    <citation type="submission" date="2024-02" db="EMBL/GenBank/DDBJ databases">
        <title>Metagenome Assembled Genome of Zalaria obscura JY119.</title>
        <authorList>
            <person name="Vighnesh L."/>
            <person name="Jagadeeshwari U."/>
            <person name="Venkata Ramana C."/>
            <person name="Sasikala C."/>
        </authorList>
    </citation>
    <scope>NUCLEOTIDE SEQUENCE</scope>
    <source>
        <strain evidence="1">JY119</strain>
    </source>
</reference>
<keyword evidence="2" id="KW-1185">Reference proteome</keyword>
<sequence length="397" mass="43583">MQGRGSQRVRPATLLAPSHTDRRPPSGYSMPSVRCQPAWAPSITHAIGNHVRHGGYSPDISLPCHGPPGGLVCCSARVDPANCSSYDDLAGWYSKASRGPQVNQPSPAPDYNPVTMLLARKWKTRKTIIALFCVELLLTIAALALFGIADPDNYRTALWTDGAENGFNSSPTEILYAYANYKPIKIPLVWSQFITTYNVVISVLSMFILLVKSVMFVVHTFYPLLSVFVHALLVALYAYSVYAQSSSDMSDPAHPQKGAAWYITKNCKVAHDADNIGYCEQAKACFAIAIVMLALFTTYLLLSIYSAIPSKAEKASRSVDEEQAKIPEYSPESVMSTEQHWEKATPAQFQVPTTPGLRDPRTPRTVAFQALEGSSRAPSMTPSRGLPFREQYAPDGR</sequence>
<evidence type="ECO:0000313" key="1">
    <source>
        <dbReference type="EMBL" id="KAK8200971.1"/>
    </source>
</evidence>
<proteinExistence type="predicted"/>
<protein>
    <submittedName>
        <fullName evidence="1">Uncharacterized protein</fullName>
    </submittedName>
</protein>
<accession>A0ACC3S815</accession>
<comment type="caution">
    <text evidence="1">The sequence shown here is derived from an EMBL/GenBank/DDBJ whole genome shotgun (WGS) entry which is preliminary data.</text>
</comment>
<organism evidence="1 2">
    <name type="scientific">Zalaria obscura</name>
    <dbReference type="NCBI Taxonomy" id="2024903"/>
    <lineage>
        <taxon>Eukaryota</taxon>
        <taxon>Fungi</taxon>
        <taxon>Dikarya</taxon>
        <taxon>Ascomycota</taxon>
        <taxon>Pezizomycotina</taxon>
        <taxon>Dothideomycetes</taxon>
        <taxon>Dothideomycetidae</taxon>
        <taxon>Dothideales</taxon>
        <taxon>Zalariaceae</taxon>
        <taxon>Zalaria</taxon>
    </lineage>
</organism>
<dbReference type="Proteomes" id="UP001320706">
    <property type="component" value="Unassembled WGS sequence"/>
</dbReference>
<evidence type="ECO:0000313" key="2">
    <source>
        <dbReference type="Proteomes" id="UP001320706"/>
    </source>
</evidence>
<name>A0ACC3S815_9PEZI</name>
<dbReference type="EMBL" id="JAMKPW020000038">
    <property type="protein sequence ID" value="KAK8200971.1"/>
    <property type="molecule type" value="Genomic_DNA"/>
</dbReference>